<name>A0A392V9R6_9FABA</name>
<dbReference type="AlphaFoldDB" id="A0A392V9R6"/>
<feature type="region of interest" description="Disordered" evidence="1">
    <location>
        <begin position="22"/>
        <end position="69"/>
    </location>
</feature>
<protein>
    <submittedName>
        <fullName evidence="2">Uncharacterized protein</fullName>
    </submittedName>
</protein>
<comment type="caution">
    <text evidence="2">The sequence shown here is derived from an EMBL/GenBank/DDBJ whole genome shotgun (WGS) entry which is preliminary data.</text>
</comment>
<feature type="non-terminal residue" evidence="2">
    <location>
        <position position="1"/>
    </location>
</feature>
<evidence type="ECO:0000313" key="2">
    <source>
        <dbReference type="EMBL" id="MCI83671.1"/>
    </source>
</evidence>
<reference evidence="2 3" key="1">
    <citation type="journal article" date="2018" name="Front. Plant Sci.">
        <title>Red Clover (Trifolium pratense) and Zigzag Clover (T. medium) - A Picture of Genomic Similarities and Differences.</title>
        <authorList>
            <person name="Dluhosova J."/>
            <person name="Istvanek J."/>
            <person name="Nedelnik J."/>
            <person name="Repkova J."/>
        </authorList>
    </citation>
    <scope>NUCLEOTIDE SEQUENCE [LARGE SCALE GENOMIC DNA]</scope>
    <source>
        <strain evidence="3">cv. 10/8</strain>
        <tissue evidence="2">Leaf</tissue>
    </source>
</reference>
<proteinExistence type="predicted"/>
<evidence type="ECO:0000313" key="3">
    <source>
        <dbReference type="Proteomes" id="UP000265520"/>
    </source>
</evidence>
<dbReference type="Proteomes" id="UP000265520">
    <property type="component" value="Unassembled WGS sequence"/>
</dbReference>
<organism evidence="2 3">
    <name type="scientific">Trifolium medium</name>
    <dbReference type="NCBI Taxonomy" id="97028"/>
    <lineage>
        <taxon>Eukaryota</taxon>
        <taxon>Viridiplantae</taxon>
        <taxon>Streptophyta</taxon>
        <taxon>Embryophyta</taxon>
        <taxon>Tracheophyta</taxon>
        <taxon>Spermatophyta</taxon>
        <taxon>Magnoliopsida</taxon>
        <taxon>eudicotyledons</taxon>
        <taxon>Gunneridae</taxon>
        <taxon>Pentapetalae</taxon>
        <taxon>rosids</taxon>
        <taxon>fabids</taxon>
        <taxon>Fabales</taxon>
        <taxon>Fabaceae</taxon>
        <taxon>Papilionoideae</taxon>
        <taxon>50 kb inversion clade</taxon>
        <taxon>NPAAA clade</taxon>
        <taxon>Hologalegina</taxon>
        <taxon>IRL clade</taxon>
        <taxon>Trifolieae</taxon>
        <taxon>Trifolium</taxon>
    </lineage>
</organism>
<keyword evidence="3" id="KW-1185">Reference proteome</keyword>
<dbReference type="EMBL" id="LXQA011072556">
    <property type="protein sequence ID" value="MCI83671.1"/>
    <property type="molecule type" value="Genomic_DNA"/>
</dbReference>
<accession>A0A392V9R6</accession>
<sequence length="69" mass="7937">IEDLIRSGHLRKFLEDAAKRHIALPKQERHPLRRKAEKQAKAIRVESPLTQSQEDSQEEASPTPPENVM</sequence>
<evidence type="ECO:0000256" key="1">
    <source>
        <dbReference type="SAM" id="MobiDB-lite"/>
    </source>
</evidence>